<dbReference type="EMBL" id="JANBOH010000271">
    <property type="protein sequence ID" value="KAJ1643294.1"/>
    <property type="molecule type" value="Genomic_DNA"/>
</dbReference>
<keyword evidence="2" id="KW-1185">Reference proteome</keyword>
<accession>A0A9W7XHE7</accession>
<sequence length="128" mass="14935">MLLLAGHIMAPLQGTNTAGFLQSIVTEFIADVKDLDIRISFPKIIDYFNPMQFTEITKLSFDCFRDSRSIEIMVRSNAQTLQDLIMADIWTNCFQTMLYNDDQPIIYPYLKSMYIRFTVEYNDQTIHS</sequence>
<protein>
    <submittedName>
        <fullName evidence="1">Uncharacterized protein</fullName>
    </submittedName>
</protein>
<name>A0A9W7XHE7_9FUNG</name>
<feature type="non-terminal residue" evidence="1">
    <location>
        <position position="128"/>
    </location>
</feature>
<dbReference type="AlphaFoldDB" id="A0A9W7XHE7"/>
<evidence type="ECO:0000313" key="1">
    <source>
        <dbReference type="EMBL" id="KAJ1643294.1"/>
    </source>
</evidence>
<proteinExistence type="predicted"/>
<comment type="caution">
    <text evidence="1">The sequence shown here is derived from an EMBL/GenBank/DDBJ whole genome shotgun (WGS) entry which is preliminary data.</text>
</comment>
<reference evidence="1" key="1">
    <citation type="submission" date="2022-07" db="EMBL/GenBank/DDBJ databases">
        <title>Phylogenomic reconstructions and comparative analyses of Kickxellomycotina fungi.</title>
        <authorList>
            <person name="Reynolds N.K."/>
            <person name="Stajich J.E."/>
            <person name="Barry K."/>
            <person name="Grigoriev I.V."/>
            <person name="Crous P."/>
            <person name="Smith M.E."/>
        </authorList>
    </citation>
    <scope>NUCLEOTIDE SEQUENCE</scope>
    <source>
        <strain evidence="1">NBRC 105413</strain>
    </source>
</reference>
<evidence type="ECO:0000313" key="2">
    <source>
        <dbReference type="Proteomes" id="UP001145021"/>
    </source>
</evidence>
<gene>
    <name evidence="1" type="ORF">LPJ64_004914</name>
</gene>
<organism evidence="1 2">
    <name type="scientific">Coemansia asiatica</name>
    <dbReference type="NCBI Taxonomy" id="1052880"/>
    <lineage>
        <taxon>Eukaryota</taxon>
        <taxon>Fungi</taxon>
        <taxon>Fungi incertae sedis</taxon>
        <taxon>Zoopagomycota</taxon>
        <taxon>Kickxellomycotina</taxon>
        <taxon>Kickxellomycetes</taxon>
        <taxon>Kickxellales</taxon>
        <taxon>Kickxellaceae</taxon>
        <taxon>Coemansia</taxon>
    </lineage>
</organism>
<dbReference type="Proteomes" id="UP001145021">
    <property type="component" value="Unassembled WGS sequence"/>
</dbReference>